<name>A0ABD1CVT4_CULPP</name>
<feature type="region of interest" description="Disordered" evidence="1">
    <location>
        <begin position="374"/>
        <end position="412"/>
    </location>
</feature>
<feature type="region of interest" description="Disordered" evidence="1">
    <location>
        <begin position="263"/>
        <end position="352"/>
    </location>
</feature>
<dbReference type="EMBL" id="JBEHCU010009082">
    <property type="protein sequence ID" value="KAL1380519.1"/>
    <property type="molecule type" value="Genomic_DNA"/>
</dbReference>
<dbReference type="Proteomes" id="UP001562425">
    <property type="component" value="Unassembled WGS sequence"/>
</dbReference>
<keyword evidence="2" id="KW-0732">Signal</keyword>
<accession>A0ABD1CVT4</accession>
<dbReference type="AlphaFoldDB" id="A0ABD1CVT4"/>
<evidence type="ECO:0000256" key="1">
    <source>
        <dbReference type="SAM" id="MobiDB-lite"/>
    </source>
</evidence>
<evidence type="ECO:0000313" key="4">
    <source>
        <dbReference type="Proteomes" id="UP001562425"/>
    </source>
</evidence>
<feature type="chain" id="PRO_5044830859" evidence="2">
    <location>
        <begin position="21"/>
        <end position="576"/>
    </location>
</feature>
<proteinExistence type="predicted"/>
<feature type="compositionally biased region" description="Low complexity" evidence="1">
    <location>
        <begin position="110"/>
        <end position="148"/>
    </location>
</feature>
<feature type="signal peptide" evidence="2">
    <location>
        <begin position="1"/>
        <end position="20"/>
    </location>
</feature>
<comment type="caution">
    <text evidence="3">The sequence shown here is derived from an EMBL/GenBank/DDBJ whole genome shotgun (WGS) entry which is preliminary data.</text>
</comment>
<organism evidence="3 4">
    <name type="scientific">Culex pipiens pipiens</name>
    <name type="common">Northern house mosquito</name>
    <dbReference type="NCBI Taxonomy" id="38569"/>
    <lineage>
        <taxon>Eukaryota</taxon>
        <taxon>Metazoa</taxon>
        <taxon>Ecdysozoa</taxon>
        <taxon>Arthropoda</taxon>
        <taxon>Hexapoda</taxon>
        <taxon>Insecta</taxon>
        <taxon>Pterygota</taxon>
        <taxon>Neoptera</taxon>
        <taxon>Endopterygota</taxon>
        <taxon>Diptera</taxon>
        <taxon>Nematocera</taxon>
        <taxon>Culicoidea</taxon>
        <taxon>Culicidae</taxon>
        <taxon>Culicinae</taxon>
        <taxon>Culicini</taxon>
        <taxon>Culex</taxon>
        <taxon>Culex</taxon>
    </lineage>
</organism>
<keyword evidence="4" id="KW-1185">Reference proteome</keyword>
<feature type="compositionally biased region" description="Polar residues" evidence="1">
    <location>
        <begin position="42"/>
        <end position="56"/>
    </location>
</feature>
<reference evidence="3 4" key="1">
    <citation type="submission" date="2024-05" db="EMBL/GenBank/DDBJ databases">
        <title>Culex pipiens pipiens assembly and annotation.</title>
        <authorList>
            <person name="Alout H."/>
            <person name="Durand T."/>
        </authorList>
    </citation>
    <scope>NUCLEOTIDE SEQUENCE [LARGE SCALE GENOMIC DNA]</scope>
    <source>
        <strain evidence="3">HA-2024</strain>
        <tissue evidence="3">Whole body</tissue>
    </source>
</reference>
<evidence type="ECO:0000256" key="2">
    <source>
        <dbReference type="SAM" id="SignalP"/>
    </source>
</evidence>
<gene>
    <name evidence="3" type="ORF">pipiens_014128</name>
</gene>
<feature type="compositionally biased region" description="Polar residues" evidence="1">
    <location>
        <begin position="64"/>
        <end position="79"/>
    </location>
</feature>
<feature type="compositionally biased region" description="Gly residues" evidence="1">
    <location>
        <begin position="381"/>
        <end position="401"/>
    </location>
</feature>
<feature type="compositionally biased region" description="Polar residues" evidence="1">
    <location>
        <begin position="88"/>
        <end position="98"/>
    </location>
</feature>
<evidence type="ECO:0000313" key="3">
    <source>
        <dbReference type="EMBL" id="KAL1380519.1"/>
    </source>
</evidence>
<feature type="region of interest" description="Disordered" evidence="1">
    <location>
        <begin position="180"/>
        <end position="234"/>
    </location>
</feature>
<feature type="compositionally biased region" description="Basic residues" evidence="1">
    <location>
        <begin position="216"/>
        <end position="226"/>
    </location>
</feature>
<feature type="compositionally biased region" description="Acidic residues" evidence="1">
    <location>
        <begin position="332"/>
        <end position="345"/>
    </location>
</feature>
<sequence length="576" mass="60786">MQCTVFYWFVWVVSVCLVAAIEVHENPNEENTTTDSGMLKSTLPNSSVATVGSGANNEPGKQHVTASGTPASNGGNSEDYTIVPSNHKPATNNNQPKHSPSYRDAPLSITPTVSSLASSTSSSPQSASAVATQSSSSGSSSKNSGAAKDVAGGSNLVQHQISGYKKRQLYAGSYQQLTKNATNDRSYDKDNQAPSKEFVPSPELVPYYPSEENQQLHHHHHQHSHSHQYQQHAIHQVDAPYPASVVTSDSKWFGGNYAPGGPVDNELRSGGAKPAAGGPGWPSTANKWEQHPKSGKLLWLPNGNGGGEQDSPFSRPKPKLNPPKGKWKWVPVEEEGGSDGGDGDDSLQQGEKAPADLESKIVAGHHHFYKFPPREHPYSFVGGGEDGGGTTGQSPFSGGGSTSDEAPAGNTASNPLDFFYSTAFGEAGGVSTKLKTGGKGGDADSLKKGGVSPWKKIIHVLTAAIPIGLIISALTPQVVYVNPNMTLPPVQMQTPTPISATGGSFTNPTRQRSEDQLGGGDNPLVGFISALSANPIAERWPSSTGCEERSFCEMARLGRNTGADALLRMLWKTANE</sequence>
<feature type="region of interest" description="Disordered" evidence="1">
    <location>
        <begin position="28"/>
        <end position="151"/>
    </location>
</feature>
<protein>
    <submittedName>
        <fullName evidence="3">Uncharacterized protein</fullName>
    </submittedName>
</protein>